<reference evidence="4 5" key="1">
    <citation type="submission" date="2016-09" db="EMBL/GenBank/DDBJ databases">
        <title>Couchioplanes caeruleus draft genome sequence.</title>
        <authorList>
            <person name="Sheehan J."/>
            <person name="Caffrey P."/>
        </authorList>
    </citation>
    <scope>NUCLEOTIDE SEQUENCE [LARGE SCALE GENOMIC DNA]</scope>
    <source>
        <strain evidence="4 5">DSM 43634</strain>
    </source>
</reference>
<dbReference type="Pfam" id="PF13472">
    <property type="entry name" value="Lipase_GDSL_2"/>
    <property type="match status" value="1"/>
</dbReference>
<dbReference type="SUPFAM" id="SSF52266">
    <property type="entry name" value="SGNH hydrolase"/>
    <property type="match status" value="1"/>
</dbReference>
<dbReference type="InterPro" id="IPR013830">
    <property type="entry name" value="SGNH_hydro"/>
</dbReference>
<dbReference type="EMBL" id="MEIA01000007">
    <property type="protein sequence ID" value="OJF16045.1"/>
    <property type="molecule type" value="Genomic_DNA"/>
</dbReference>
<evidence type="ECO:0000259" key="2">
    <source>
        <dbReference type="Pfam" id="PF13472"/>
    </source>
</evidence>
<keyword evidence="1" id="KW-0732">Signal</keyword>
<dbReference type="EMBL" id="MEIA01000437">
    <property type="protein sequence ID" value="OJF11237.1"/>
    <property type="molecule type" value="Genomic_DNA"/>
</dbReference>
<feature type="chain" id="PRO_5038295924" evidence="1">
    <location>
        <begin position="20"/>
        <end position="281"/>
    </location>
</feature>
<feature type="signal peptide" evidence="1">
    <location>
        <begin position="1"/>
        <end position="19"/>
    </location>
</feature>
<dbReference type="GO" id="GO:0004620">
    <property type="term" value="F:phospholipase activity"/>
    <property type="evidence" value="ECO:0007669"/>
    <property type="project" value="InterPro"/>
</dbReference>
<evidence type="ECO:0000313" key="4">
    <source>
        <dbReference type="EMBL" id="OJF16045.1"/>
    </source>
</evidence>
<sequence>MQHSRYVLVLALLGVFALACEAGADAGPAPTGKPRPARPSSMAALGDSITAGTASCAVYVGCSRNSWSTGSAEAVDSHYRRLLETDPALKGRARNFAVPGAQAADLPAQAASAVDAGSAYVTILIGANDVCAGGVDDMTSVRTFRSHVDKAFGRLKRGLPESRILVASIPDVYRLWELGHDDAKAVQAWRRGVCPAMLANATSTADADDDRRRRVDERIDAYNDQLAQACEAYGRRCRWDGGAAHGVRFSLDLVSKADYFHPNVAGQNRLADVTYPGRITW</sequence>
<accession>A0A1K0FTA4</accession>
<dbReference type="Proteomes" id="UP000182486">
    <property type="component" value="Unassembled WGS sequence"/>
</dbReference>
<dbReference type="InterPro" id="IPR038885">
    <property type="entry name" value="PLB1"/>
</dbReference>
<gene>
    <name evidence="4" type="ORF">BG844_01665</name>
    <name evidence="3" type="ORF">BG844_27915</name>
</gene>
<comment type="caution">
    <text evidence="4">The sequence shown here is derived from an EMBL/GenBank/DDBJ whole genome shotgun (WGS) entry which is preliminary data.</text>
</comment>
<name>A0A1K0FTA4_9ACTN</name>
<protein>
    <submittedName>
        <fullName evidence="4">GDSL family lipase</fullName>
    </submittedName>
</protein>
<dbReference type="PANTHER" id="PTHR21325:SF31">
    <property type="entry name" value="GH22081P-RELATED"/>
    <property type="match status" value="1"/>
</dbReference>
<dbReference type="Gene3D" id="3.40.50.1110">
    <property type="entry name" value="SGNH hydrolase"/>
    <property type="match status" value="1"/>
</dbReference>
<dbReference type="PROSITE" id="PS51257">
    <property type="entry name" value="PROKAR_LIPOPROTEIN"/>
    <property type="match status" value="1"/>
</dbReference>
<feature type="domain" description="SGNH hydrolase-type esterase" evidence="2">
    <location>
        <begin position="44"/>
        <end position="267"/>
    </location>
</feature>
<evidence type="ECO:0000313" key="3">
    <source>
        <dbReference type="EMBL" id="OJF11237.1"/>
    </source>
</evidence>
<evidence type="ECO:0000256" key="1">
    <source>
        <dbReference type="SAM" id="SignalP"/>
    </source>
</evidence>
<proteinExistence type="predicted"/>
<dbReference type="AlphaFoldDB" id="A0A1K0FTA4"/>
<dbReference type="InterPro" id="IPR036514">
    <property type="entry name" value="SGNH_hydro_sf"/>
</dbReference>
<dbReference type="PANTHER" id="PTHR21325">
    <property type="entry name" value="PHOSPHOLIPASE B, PLB1"/>
    <property type="match status" value="1"/>
</dbReference>
<organism evidence="4 5">
    <name type="scientific">Couchioplanes caeruleus subsp. caeruleus</name>
    <dbReference type="NCBI Taxonomy" id="56427"/>
    <lineage>
        <taxon>Bacteria</taxon>
        <taxon>Bacillati</taxon>
        <taxon>Actinomycetota</taxon>
        <taxon>Actinomycetes</taxon>
        <taxon>Micromonosporales</taxon>
        <taxon>Micromonosporaceae</taxon>
        <taxon>Couchioplanes</taxon>
    </lineage>
</organism>
<evidence type="ECO:0000313" key="5">
    <source>
        <dbReference type="Proteomes" id="UP000182486"/>
    </source>
</evidence>
<keyword evidence="5" id="KW-1185">Reference proteome</keyword>